<keyword evidence="6 17" id="KW-0732">Signal</keyword>
<evidence type="ECO:0000256" key="3">
    <source>
        <dbReference type="ARBA" id="ARBA00022527"/>
    </source>
</evidence>
<feature type="binding site" evidence="15">
    <location>
        <position position="659"/>
    </location>
    <ligand>
        <name>ATP</name>
        <dbReference type="ChEBI" id="CHEBI:30616"/>
    </ligand>
</feature>
<feature type="signal peptide" evidence="17">
    <location>
        <begin position="1"/>
        <end position="29"/>
    </location>
</feature>
<dbReference type="Pfam" id="PF13947">
    <property type="entry name" value="GUB_WAK_bind"/>
    <property type="match status" value="2"/>
</dbReference>
<dbReference type="FunFam" id="3.30.200.20:FF:000039">
    <property type="entry name" value="receptor-like protein kinase FERONIA"/>
    <property type="match status" value="1"/>
</dbReference>
<reference evidence="19 20" key="1">
    <citation type="journal article" date="2021" name="Commun. Biol.">
        <title>The genome of Shorea leprosula (Dipterocarpaceae) highlights the ecological relevance of drought in aseasonal tropical rainforests.</title>
        <authorList>
            <person name="Ng K.K.S."/>
            <person name="Kobayashi M.J."/>
            <person name="Fawcett J.A."/>
            <person name="Hatakeyama M."/>
            <person name="Paape T."/>
            <person name="Ng C.H."/>
            <person name="Ang C.C."/>
            <person name="Tnah L.H."/>
            <person name="Lee C.T."/>
            <person name="Nishiyama T."/>
            <person name="Sese J."/>
            <person name="O'Brien M.J."/>
            <person name="Copetti D."/>
            <person name="Mohd Noor M.I."/>
            <person name="Ong R.C."/>
            <person name="Putra M."/>
            <person name="Sireger I.Z."/>
            <person name="Indrioko S."/>
            <person name="Kosugi Y."/>
            <person name="Izuno A."/>
            <person name="Isagi Y."/>
            <person name="Lee S.L."/>
            <person name="Shimizu K.K."/>
        </authorList>
    </citation>
    <scope>NUCLEOTIDE SEQUENCE [LARGE SCALE GENOMIC DNA]</scope>
    <source>
        <strain evidence="19">214</strain>
    </source>
</reference>
<keyword evidence="8" id="KW-0418">Kinase</keyword>
<evidence type="ECO:0000256" key="10">
    <source>
        <dbReference type="ARBA" id="ARBA00022989"/>
    </source>
</evidence>
<evidence type="ECO:0000256" key="9">
    <source>
        <dbReference type="ARBA" id="ARBA00022840"/>
    </source>
</evidence>
<feature type="domain" description="Protein kinase" evidence="18">
    <location>
        <begin position="631"/>
        <end position="906"/>
    </location>
</feature>
<comment type="caution">
    <text evidence="19">The sequence shown here is derived from an EMBL/GenBank/DDBJ whole genome shotgun (WGS) entry which is preliminary data.</text>
</comment>
<dbReference type="AlphaFoldDB" id="A0AAV5JQ44"/>
<evidence type="ECO:0000256" key="12">
    <source>
        <dbReference type="ARBA" id="ARBA00023180"/>
    </source>
</evidence>
<keyword evidence="5 16" id="KW-0812">Transmembrane</keyword>
<dbReference type="FunFam" id="1.10.510.10:FF:000161">
    <property type="entry name" value="Wall-associated receptor kinase-like 20"/>
    <property type="match status" value="1"/>
</dbReference>
<dbReference type="GO" id="GO:0005886">
    <property type="term" value="C:plasma membrane"/>
    <property type="evidence" value="ECO:0007669"/>
    <property type="project" value="UniProtKB-ARBA"/>
</dbReference>
<dbReference type="InterPro" id="IPR008271">
    <property type="entry name" value="Ser/Thr_kinase_AS"/>
</dbReference>
<dbReference type="Pfam" id="PF14380">
    <property type="entry name" value="WAK_assoc"/>
    <property type="match status" value="2"/>
</dbReference>
<keyword evidence="11 16" id="KW-0472">Membrane</keyword>
<dbReference type="InterPro" id="IPR017441">
    <property type="entry name" value="Protein_kinase_ATP_BS"/>
</dbReference>
<evidence type="ECO:0000256" key="6">
    <source>
        <dbReference type="ARBA" id="ARBA00022729"/>
    </source>
</evidence>
<feature type="transmembrane region" description="Helical" evidence="16">
    <location>
        <begin position="537"/>
        <end position="558"/>
    </location>
</feature>
<comment type="subcellular location">
    <subcellularLocation>
        <location evidence="1">Membrane</location>
        <topology evidence="1">Single-pass membrane protein</topology>
    </subcellularLocation>
</comment>
<evidence type="ECO:0000256" key="13">
    <source>
        <dbReference type="ARBA" id="ARBA00047899"/>
    </source>
</evidence>
<dbReference type="CDD" id="cd14066">
    <property type="entry name" value="STKc_IRAK"/>
    <property type="match status" value="1"/>
</dbReference>
<evidence type="ECO:0000259" key="18">
    <source>
        <dbReference type="PROSITE" id="PS50011"/>
    </source>
</evidence>
<dbReference type="GO" id="GO:0004674">
    <property type="term" value="F:protein serine/threonine kinase activity"/>
    <property type="evidence" value="ECO:0007669"/>
    <property type="project" value="UniProtKB-KW"/>
</dbReference>
<keyword evidence="3" id="KW-0723">Serine/threonine-protein kinase</keyword>
<keyword evidence="7 15" id="KW-0547">Nucleotide-binding</keyword>
<keyword evidence="9 15" id="KW-0067">ATP-binding</keyword>
<dbReference type="EMBL" id="BPVZ01000046">
    <property type="protein sequence ID" value="GKV16748.1"/>
    <property type="molecule type" value="Genomic_DNA"/>
</dbReference>
<evidence type="ECO:0000313" key="20">
    <source>
        <dbReference type="Proteomes" id="UP001054252"/>
    </source>
</evidence>
<accession>A0AAV5JQ44</accession>
<evidence type="ECO:0000256" key="8">
    <source>
        <dbReference type="ARBA" id="ARBA00022777"/>
    </source>
</evidence>
<dbReference type="Gene3D" id="3.30.200.20">
    <property type="entry name" value="Phosphorylase Kinase, domain 1"/>
    <property type="match status" value="1"/>
</dbReference>
<dbReference type="PANTHER" id="PTHR46008">
    <property type="entry name" value="LEAF RUST 10 DISEASE-RESISTANCE LOCUS RECEPTOR-LIKE PROTEIN KINASE-LIKE 1.4"/>
    <property type="match status" value="1"/>
</dbReference>
<dbReference type="Proteomes" id="UP001054252">
    <property type="component" value="Unassembled WGS sequence"/>
</dbReference>
<evidence type="ECO:0000256" key="11">
    <source>
        <dbReference type="ARBA" id="ARBA00023136"/>
    </source>
</evidence>
<keyword evidence="4" id="KW-0808">Transferase</keyword>
<feature type="chain" id="PRO_5043652369" description="non-specific serine/threonine protein kinase" evidence="17">
    <location>
        <begin position="30"/>
        <end position="956"/>
    </location>
</feature>
<dbReference type="GO" id="GO:0005524">
    <property type="term" value="F:ATP binding"/>
    <property type="evidence" value="ECO:0007669"/>
    <property type="project" value="UniProtKB-UniRule"/>
</dbReference>
<dbReference type="PROSITE" id="PS50011">
    <property type="entry name" value="PROTEIN_KINASE_DOM"/>
    <property type="match status" value="1"/>
</dbReference>
<dbReference type="InterPro" id="IPR025287">
    <property type="entry name" value="WAK_GUB"/>
</dbReference>
<feature type="transmembrane region" description="Helical" evidence="16">
    <location>
        <begin position="277"/>
        <end position="295"/>
    </location>
</feature>
<protein>
    <recommendedName>
        <fullName evidence="2">non-specific serine/threonine protein kinase</fullName>
        <ecNumber evidence="2">2.7.11.1</ecNumber>
    </recommendedName>
</protein>
<dbReference type="Gene3D" id="1.10.510.10">
    <property type="entry name" value="Transferase(Phosphotransferase) domain 1"/>
    <property type="match status" value="1"/>
</dbReference>
<gene>
    <name evidence="19" type="ORF">SLEP1_g27343</name>
</gene>
<dbReference type="PANTHER" id="PTHR46008:SF20">
    <property type="entry name" value="PROTEIN KINASE DOMAIN-CONTAINING PROTEIN"/>
    <property type="match status" value="1"/>
</dbReference>
<organism evidence="19 20">
    <name type="scientific">Rubroshorea leprosula</name>
    <dbReference type="NCBI Taxonomy" id="152421"/>
    <lineage>
        <taxon>Eukaryota</taxon>
        <taxon>Viridiplantae</taxon>
        <taxon>Streptophyta</taxon>
        <taxon>Embryophyta</taxon>
        <taxon>Tracheophyta</taxon>
        <taxon>Spermatophyta</taxon>
        <taxon>Magnoliopsida</taxon>
        <taxon>eudicotyledons</taxon>
        <taxon>Gunneridae</taxon>
        <taxon>Pentapetalae</taxon>
        <taxon>rosids</taxon>
        <taxon>malvids</taxon>
        <taxon>Malvales</taxon>
        <taxon>Dipterocarpaceae</taxon>
        <taxon>Rubroshorea</taxon>
    </lineage>
</organism>
<evidence type="ECO:0000256" key="4">
    <source>
        <dbReference type="ARBA" id="ARBA00022679"/>
    </source>
</evidence>
<evidence type="ECO:0000256" key="2">
    <source>
        <dbReference type="ARBA" id="ARBA00012513"/>
    </source>
</evidence>
<evidence type="ECO:0000256" key="7">
    <source>
        <dbReference type="ARBA" id="ARBA00022741"/>
    </source>
</evidence>
<evidence type="ECO:0000256" key="14">
    <source>
        <dbReference type="ARBA" id="ARBA00048679"/>
    </source>
</evidence>
<evidence type="ECO:0000313" key="19">
    <source>
        <dbReference type="EMBL" id="GKV16748.1"/>
    </source>
</evidence>
<evidence type="ECO:0000256" key="16">
    <source>
        <dbReference type="SAM" id="Phobius"/>
    </source>
</evidence>
<evidence type="ECO:0000256" key="5">
    <source>
        <dbReference type="ARBA" id="ARBA00022692"/>
    </source>
</evidence>
<sequence>MHPLHLPWSFSFFIIITFVLIHAPKFASSVDERYVNCSGTFACGNIENIGYPFWGSDRPDYCGFPEFQLNCGDSIPEITIMSAKYHVLGINNESRLLTLARADYLDNPCPTSLINTTLNRDLFEFTPDTQEINLYYRCPQITNQEIGSIINFTCNVNATTFSSVYLYSNLSEITGVGLIAASTCGDRVVLAANRSEIQSVEASPNPSGKNLVEALEKGFGLQWNANNSLCDRCRGSGGQCGYNTDTDTFSCYCSDQPYDTVCPPPTAPILPPTSPQAFTMLPLVFLFLLIFLLSAHGAHSSAQNDTSTFPNCNHTFSCGGLQNLSYPFTGGPRPSYCGPLGFLLTCTDDGIPQLIMDSLSYRIIQVDRNIQSMTLSRSDLFNNTCTHKFANTSLSSPLFNLSPDNKNLSLFYECTPVQVYTPENLFWCGDGSSSSAAYHVLGPVPNDPIFKIIRCNISIKLPMLQAAADKLEINRFTLREALMEGFSVNYTTPNADDCASCRDSGGECGFLDQFVCICGDRICDIPGKKKTIKPVQIGLFITGGIIAGILLGGWWLLWYQRRKRIAAQSQSKDLPATPPSGKGLGPATLSTLHSESIPSYSSAKSDLEKGSTYFGVQVFSYAELEEATHNFDPSKVLGDGGFGTVYHGVLSDGSVVAVKRLYENNLKRVEQFINEIKILADIRHPNLVTLYGCTSRHSRELLLVYEYIPNGTVADHLHGRRANSGLLTWHVRLRIAIETANALAYLHSKEIIHRDVKTNNILLDNNFHVKVADFGLSRLFPNDVTHVSTAPQGTPGYVDPEYYQCYHLTDKSDVYSFGVVLIELISAKQAVDTNRHRFDINLANMAISRIQNQALHELVDPSLAFETDFAVRTMITTVAELAFQCLQKERDMRPSMEEVLGVLKGMQNKESGAQFAEVVNIGADDVGLLRHVPPPVSPDSVETEKWVSSSTTLNPF</sequence>
<dbReference type="InterPro" id="IPR011009">
    <property type="entry name" value="Kinase-like_dom_sf"/>
</dbReference>
<dbReference type="InterPro" id="IPR000719">
    <property type="entry name" value="Prot_kinase_dom"/>
</dbReference>
<comment type="catalytic activity">
    <reaction evidence="14">
        <text>L-seryl-[protein] + ATP = O-phospho-L-seryl-[protein] + ADP + H(+)</text>
        <dbReference type="Rhea" id="RHEA:17989"/>
        <dbReference type="Rhea" id="RHEA-COMP:9863"/>
        <dbReference type="Rhea" id="RHEA-COMP:11604"/>
        <dbReference type="ChEBI" id="CHEBI:15378"/>
        <dbReference type="ChEBI" id="CHEBI:29999"/>
        <dbReference type="ChEBI" id="CHEBI:30616"/>
        <dbReference type="ChEBI" id="CHEBI:83421"/>
        <dbReference type="ChEBI" id="CHEBI:456216"/>
        <dbReference type="EC" id="2.7.11.1"/>
    </reaction>
</comment>
<evidence type="ECO:0000256" key="1">
    <source>
        <dbReference type="ARBA" id="ARBA00004167"/>
    </source>
</evidence>
<proteinExistence type="predicted"/>
<dbReference type="Pfam" id="PF00069">
    <property type="entry name" value="Pkinase"/>
    <property type="match status" value="1"/>
</dbReference>
<keyword evidence="20" id="KW-1185">Reference proteome</keyword>
<keyword evidence="10 16" id="KW-1133">Transmembrane helix</keyword>
<name>A0AAV5JQ44_9ROSI</name>
<keyword evidence="12" id="KW-0325">Glycoprotein</keyword>
<comment type="catalytic activity">
    <reaction evidence="13">
        <text>L-threonyl-[protein] + ATP = O-phospho-L-threonyl-[protein] + ADP + H(+)</text>
        <dbReference type="Rhea" id="RHEA:46608"/>
        <dbReference type="Rhea" id="RHEA-COMP:11060"/>
        <dbReference type="Rhea" id="RHEA-COMP:11605"/>
        <dbReference type="ChEBI" id="CHEBI:15378"/>
        <dbReference type="ChEBI" id="CHEBI:30013"/>
        <dbReference type="ChEBI" id="CHEBI:30616"/>
        <dbReference type="ChEBI" id="CHEBI:61977"/>
        <dbReference type="ChEBI" id="CHEBI:456216"/>
        <dbReference type="EC" id="2.7.11.1"/>
    </reaction>
</comment>
<dbReference type="GO" id="GO:0030247">
    <property type="term" value="F:polysaccharide binding"/>
    <property type="evidence" value="ECO:0007669"/>
    <property type="project" value="InterPro"/>
</dbReference>
<dbReference type="SUPFAM" id="SSF56112">
    <property type="entry name" value="Protein kinase-like (PK-like)"/>
    <property type="match status" value="1"/>
</dbReference>
<dbReference type="InterPro" id="IPR032872">
    <property type="entry name" value="WAK_assoc_C"/>
</dbReference>
<evidence type="ECO:0000256" key="15">
    <source>
        <dbReference type="PROSITE-ProRule" id="PRU10141"/>
    </source>
</evidence>
<dbReference type="PROSITE" id="PS00108">
    <property type="entry name" value="PROTEIN_KINASE_ST"/>
    <property type="match status" value="1"/>
</dbReference>
<dbReference type="PROSITE" id="PS00107">
    <property type="entry name" value="PROTEIN_KINASE_ATP"/>
    <property type="match status" value="1"/>
</dbReference>
<evidence type="ECO:0000256" key="17">
    <source>
        <dbReference type="SAM" id="SignalP"/>
    </source>
</evidence>
<dbReference type="EC" id="2.7.11.1" evidence="2"/>
<dbReference type="SMART" id="SM00220">
    <property type="entry name" value="S_TKc"/>
    <property type="match status" value="1"/>
</dbReference>